<accession>A0ABT4N1K4</accession>
<dbReference type="Proteomes" id="UP001067235">
    <property type="component" value="Unassembled WGS sequence"/>
</dbReference>
<dbReference type="EMBL" id="JAPWIE010000008">
    <property type="protein sequence ID" value="MCZ4553144.1"/>
    <property type="molecule type" value="Genomic_DNA"/>
</dbReference>
<name>A0ABT4N1K4_GORRU</name>
<evidence type="ECO:0000313" key="3">
    <source>
        <dbReference type="Proteomes" id="UP001067235"/>
    </source>
</evidence>
<feature type="compositionally biased region" description="Low complexity" evidence="1">
    <location>
        <begin position="1"/>
        <end position="10"/>
    </location>
</feature>
<dbReference type="RefSeq" id="WP_246833446.1">
    <property type="nucleotide sequence ID" value="NZ_JAPWIE010000008.1"/>
</dbReference>
<organism evidence="2 3">
    <name type="scientific">Gordonia rubripertincta</name>
    <name type="common">Rhodococcus corallinus</name>
    <dbReference type="NCBI Taxonomy" id="36822"/>
    <lineage>
        <taxon>Bacteria</taxon>
        <taxon>Bacillati</taxon>
        <taxon>Actinomycetota</taxon>
        <taxon>Actinomycetes</taxon>
        <taxon>Mycobacteriales</taxon>
        <taxon>Gordoniaceae</taxon>
        <taxon>Gordonia</taxon>
    </lineage>
</organism>
<sequence>MLKRNAAAPDQGPPEPAPPTAAEATDTKQPGTPAIGDRVVVTAGEHDGLEGAIVEDFGPLPTAPVHLGDGSSVSARQFAIHLDNGLLAFLNLDSLQPAAQ</sequence>
<protein>
    <recommendedName>
        <fullName evidence="4">KOW domain-containing protein</fullName>
    </recommendedName>
</protein>
<evidence type="ECO:0008006" key="4">
    <source>
        <dbReference type="Google" id="ProtNLM"/>
    </source>
</evidence>
<reference evidence="2" key="1">
    <citation type="submission" date="2022-12" db="EMBL/GenBank/DDBJ databases">
        <authorList>
            <person name="Krivoruchko A.V."/>
            <person name="Elkin A."/>
        </authorList>
    </citation>
    <scope>NUCLEOTIDE SEQUENCE</scope>
    <source>
        <strain evidence="2">IEGM 1388</strain>
    </source>
</reference>
<keyword evidence="3" id="KW-1185">Reference proteome</keyword>
<comment type="caution">
    <text evidence="2">The sequence shown here is derived from an EMBL/GenBank/DDBJ whole genome shotgun (WGS) entry which is preliminary data.</text>
</comment>
<gene>
    <name evidence="2" type="ORF">O4213_24365</name>
</gene>
<proteinExistence type="predicted"/>
<evidence type="ECO:0000256" key="1">
    <source>
        <dbReference type="SAM" id="MobiDB-lite"/>
    </source>
</evidence>
<feature type="region of interest" description="Disordered" evidence="1">
    <location>
        <begin position="1"/>
        <end position="35"/>
    </location>
</feature>
<evidence type="ECO:0000313" key="2">
    <source>
        <dbReference type="EMBL" id="MCZ4553144.1"/>
    </source>
</evidence>